<organism evidence="2 3">
    <name type="scientific">Tetrahymena thermophila (strain SB210)</name>
    <dbReference type="NCBI Taxonomy" id="312017"/>
    <lineage>
        <taxon>Eukaryota</taxon>
        <taxon>Sar</taxon>
        <taxon>Alveolata</taxon>
        <taxon>Ciliophora</taxon>
        <taxon>Intramacronucleata</taxon>
        <taxon>Oligohymenophorea</taxon>
        <taxon>Hymenostomatida</taxon>
        <taxon>Tetrahymenina</taxon>
        <taxon>Tetrahymenidae</taxon>
        <taxon>Tetrahymena</taxon>
    </lineage>
</organism>
<sequence length="118" mass="14423">MKRRLNLTNCKQLNHNQALKVQKKSKLKQAHKPRQNRFKMKKKSKKSVFICNFLEQKRQQFFINFLVFFIFQMISFKGHQDSLCFTQKQYTPQLFQYYSKVIICQFSRQQQPQQTAHQ</sequence>
<dbReference type="RefSeq" id="XP_012651191.1">
    <property type="nucleotide sequence ID" value="XM_012795737.1"/>
</dbReference>
<dbReference type="AlphaFoldDB" id="W7XGU0"/>
<proteinExistence type="predicted"/>
<keyword evidence="1" id="KW-1133">Transmembrane helix</keyword>
<evidence type="ECO:0000313" key="2">
    <source>
        <dbReference type="EMBL" id="EWS76273.1"/>
    </source>
</evidence>
<protein>
    <submittedName>
        <fullName evidence="2">Transmembrane protein, putative</fullName>
    </submittedName>
</protein>
<accession>W7XGU0</accession>
<keyword evidence="3" id="KW-1185">Reference proteome</keyword>
<name>W7XGU0_TETTS</name>
<keyword evidence="1" id="KW-0472">Membrane</keyword>
<dbReference type="GeneID" id="24442244"/>
<keyword evidence="1 2" id="KW-0812">Transmembrane</keyword>
<reference evidence="3" key="1">
    <citation type="journal article" date="2006" name="PLoS Biol.">
        <title>Macronuclear genome sequence of the ciliate Tetrahymena thermophila, a model eukaryote.</title>
        <authorList>
            <person name="Eisen J.A."/>
            <person name="Coyne R.S."/>
            <person name="Wu M."/>
            <person name="Wu D."/>
            <person name="Thiagarajan M."/>
            <person name="Wortman J.R."/>
            <person name="Badger J.H."/>
            <person name="Ren Q."/>
            <person name="Amedeo P."/>
            <person name="Jones K.M."/>
            <person name="Tallon L.J."/>
            <person name="Delcher A.L."/>
            <person name="Salzberg S.L."/>
            <person name="Silva J.C."/>
            <person name="Haas B.J."/>
            <person name="Majoros W.H."/>
            <person name="Farzad M."/>
            <person name="Carlton J.M."/>
            <person name="Smith R.K. Jr."/>
            <person name="Garg J."/>
            <person name="Pearlman R.E."/>
            <person name="Karrer K.M."/>
            <person name="Sun L."/>
            <person name="Manning G."/>
            <person name="Elde N.C."/>
            <person name="Turkewitz A.P."/>
            <person name="Asai D.J."/>
            <person name="Wilkes D.E."/>
            <person name="Wang Y."/>
            <person name="Cai H."/>
            <person name="Collins K."/>
            <person name="Stewart B.A."/>
            <person name="Lee S.R."/>
            <person name="Wilamowska K."/>
            <person name="Weinberg Z."/>
            <person name="Ruzzo W.L."/>
            <person name="Wloga D."/>
            <person name="Gaertig J."/>
            <person name="Frankel J."/>
            <person name="Tsao C.-C."/>
            <person name="Gorovsky M.A."/>
            <person name="Keeling P.J."/>
            <person name="Waller R.F."/>
            <person name="Patron N.J."/>
            <person name="Cherry J.M."/>
            <person name="Stover N.A."/>
            <person name="Krieger C.J."/>
            <person name="del Toro C."/>
            <person name="Ryder H.F."/>
            <person name="Williamson S.C."/>
            <person name="Barbeau R.A."/>
            <person name="Hamilton E.P."/>
            <person name="Orias E."/>
        </authorList>
    </citation>
    <scope>NUCLEOTIDE SEQUENCE [LARGE SCALE GENOMIC DNA]</scope>
    <source>
        <strain evidence="3">SB210</strain>
    </source>
</reference>
<evidence type="ECO:0000313" key="3">
    <source>
        <dbReference type="Proteomes" id="UP000009168"/>
    </source>
</evidence>
<feature type="transmembrane region" description="Helical" evidence="1">
    <location>
        <begin position="61"/>
        <end position="79"/>
    </location>
</feature>
<dbReference type="Proteomes" id="UP000009168">
    <property type="component" value="Unassembled WGS sequence"/>
</dbReference>
<dbReference type="KEGG" id="tet:TTHERM_001374862"/>
<dbReference type="EMBL" id="GG662843">
    <property type="protein sequence ID" value="EWS76273.1"/>
    <property type="molecule type" value="Genomic_DNA"/>
</dbReference>
<dbReference type="InParanoid" id="W7XGU0"/>
<gene>
    <name evidence="2" type="ORF">TTHERM_001374862</name>
</gene>
<evidence type="ECO:0000256" key="1">
    <source>
        <dbReference type="SAM" id="Phobius"/>
    </source>
</evidence>